<organism evidence="9">
    <name type="scientific">Candidatus Aramenus sulfurataquae</name>
    <dbReference type="NCBI Taxonomy" id="1326980"/>
    <lineage>
        <taxon>Archaea</taxon>
        <taxon>Thermoproteota</taxon>
        <taxon>Thermoprotei</taxon>
        <taxon>Sulfolobales</taxon>
        <taxon>Sulfolobaceae</taxon>
        <taxon>Candidatus Aramenus</taxon>
    </lineage>
</organism>
<dbReference type="EMBL" id="JZWS02000001">
    <property type="protein sequence ID" value="MCL7342981.1"/>
    <property type="molecule type" value="Genomic_DNA"/>
</dbReference>
<keyword evidence="4 7" id="KW-0812">Transmembrane</keyword>
<comment type="caution">
    <text evidence="9">The sequence shown here is derived from an EMBL/GenBank/DDBJ whole genome shotgun (WGS) entry which is preliminary data.</text>
</comment>
<dbReference type="InterPro" id="IPR001173">
    <property type="entry name" value="Glyco_trans_2-like"/>
</dbReference>
<evidence type="ECO:0000256" key="5">
    <source>
        <dbReference type="ARBA" id="ARBA00022989"/>
    </source>
</evidence>
<dbReference type="AlphaFoldDB" id="A0AAE3K122"/>
<evidence type="ECO:0000256" key="7">
    <source>
        <dbReference type="SAM" id="Phobius"/>
    </source>
</evidence>
<dbReference type="GO" id="GO:0016020">
    <property type="term" value="C:membrane"/>
    <property type="evidence" value="ECO:0007669"/>
    <property type="project" value="UniProtKB-SubCell"/>
</dbReference>
<feature type="transmembrane region" description="Helical" evidence="7">
    <location>
        <begin position="166"/>
        <end position="191"/>
    </location>
</feature>
<evidence type="ECO:0000259" key="8">
    <source>
        <dbReference type="Pfam" id="PF13632"/>
    </source>
</evidence>
<evidence type="ECO:0000256" key="3">
    <source>
        <dbReference type="ARBA" id="ARBA00022679"/>
    </source>
</evidence>
<feature type="transmembrane region" description="Helical" evidence="7">
    <location>
        <begin position="197"/>
        <end position="217"/>
    </location>
</feature>
<evidence type="ECO:0000313" key="9">
    <source>
        <dbReference type="EMBL" id="MCL7342981.1"/>
    </source>
</evidence>
<dbReference type="SUPFAM" id="SSF53448">
    <property type="entry name" value="Nucleotide-diphospho-sugar transferases"/>
    <property type="match status" value="1"/>
</dbReference>
<comment type="subcellular location">
    <subcellularLocation>
        <location evidence="1">Membrane</location>
        <topology evidence="1">Multi-pass membrane protein</topology>
    </subcellularLocation>
</comment>
<feature type="transmembrane region" description="Helical" evidence="7">
    <location>
        <begin position="237"/>
        <end position="256"/>
    </location>
</feature>
<feature type="transmembrane region" description="Helical" evidence="7">
    <location>
        <begin position="276"/>
        <end position="295"/>
    </location>
</feature>
<proteinExistence type="predicted"/>
<evidence type="ECO:0000256" key="6">
    <source>
        <dbReference type="ARBA" id="ARBA00023136"/>
    </source>
</evidence>
<dbReference type="InterPro" id="IPR029044">
    <property type="entry name" value="Nucleotide-diphossugar_trans"/>
</dbReference>
<reference evidence="9" key="1">
    <citation type="submission" date="2022-05" db="EMBL/GenBank/DDBJ databases">
        <title>Metagenome Sequencing of an Archaeal-Dominated Microbial Community from a Hot Spring at the Los Azufres Geothermal Field, Mexico.</title>
        <authorList>
            <person name="Marin-Paredes R."/>
            <person name="Martinez-Romero E."/>
            <person name="Servin-Garciduenas L.E."/>
        </authorList>
    </citation>
    <scope>NUCLEOTIDE SEQUENCE</scope>
    <source>
        <strain evidence="9">AZ1-454</strain>
    </source>
</reference>
<gene>
    <name evidence="9" type="ORF">TQ35_000110</name>
</gene>
<keyword evidence="5 7" id="KW-1133">Transmembrane helix</keyword>
<dbReference type="PANTHER" id="PTHR43867">
    <property type="entry name" value="CELLULOSE SYNTHASE CATALYTIC SUBUNIT A [UDP-FORMING]"/>
    <property type="match status" value="1"/>
</dbReference>
<sequence length="323" mass="36633">MTLDVDARLDKDSLKRAYAHMLGYGCDAVTMNWIGYTKNSYSRLAKGLLVSTLVADYSILNGRDRVGFKVFPVGCGTMFKRKAIEEVGEWDYTMIQDDLEIGARLIRRGKRICSSNSPVQVEVPDNFYAFYVQQTRWAMGSTEVLIRRFRDLVKSNVGLLRKVDMFLFLMQYFPFAITFVSALVLSVYGFIGKGDPLNSPIIVIWLLALGSYVYSFVYVARKLGMKLVESLRSLGKLSSYSVAISPFILISIFKAFSGRRTYVVTPKGKITKTKAIYIIGVFGFYFLLASVSFFLKQEFISGLWLAYYSAGYLFAFFSELLNK</sequence>
<feature type="domain" description="Glycosyltransferase 2-like" evidence="8">
    <location>
        <begin position="2"/>
        <end position="210"/>
    </location>
</feature>
<dbReference type="GO" id="GO:0016757">
    <property type="term" value="F:glycosyltransferase activity"/>
    <property type="evidence" value="ECO:0007669"/>
    <property type="project" value="UniProtKB-KW"/>
</dbReference>
<dbReference type="Pfam" id="PF13632">
    <property type="entry name" value="Glyco_trans_2_3"/>
    <property type="match status" value="1"/>
</dbReference>
<dbReference type="PANTHER" id="PTHR43867:SF2">
    <property type="entry name" value="CELLULOSE SYNTHASE CATALYTIC SUBUNIT A [UDP-FORMING]"/>
    <property type="match status" value="1"/>
</dbReference>
<feature type="transmembrane region" description="Helical" evidence="7">
    <location>
        <begin position="302"/>
        <end position="321"/>
    </location>
</feature>
<keyword evidence="2" id="KW-0328">Glycosyltransferase</keyword>
<dbReference type="InterPro" id="IPR050321">
    <property type="entry name" value="Glycosyltr_2/OpgH_subfam"/>
</dbReference>
<accession>A0AAE3K122</accession>
<evidence type="ECO:0000256" key="4">
    <source>
        <dbReference type="ARBA" id="ARBA00022692"/>
    </source>
</evidence>
<dbReference type="Gene3D" id="3.90.550.10">
    <property type="entry name" value="Spore Coat Polysaccharide Biosynthesis Protein SpsA, Chain A"/>
    <property type="match status" value="1"/>
</dbReference>
<name>A0AAE3K122_9CREN</name>
<evidence type="ECO:0000256" key="2">
    <source>
        <dbReference type="ARBA" id="ARBA00022676"/>
    </source>
</evidence>
<protein>
    <submittedName>
        <fullName evidence="9">Glycosyltransferase family 2 protein</fullName>
    </submittedName>
</protein>
<keyword evidence="3" id="KW-0808">Transferase</keyword>
<evidence type="ECO:0000256" key="1">
    <source>
        <dbReference type="ARBA" id="ARBA00004141"/>
    </source>
</evidence>
<keyword evidence="6 7" id="KW-0472">Membrane</keyword>